<reference evidence="12" key="2">
    <citation type="submission" date="2013-03" db="EMBL/GenBank/DDBJ databases">
        <authorList>
            <person name="Motta M.C.M."/>
            <person name="Martins A.C.A."/>
            <person name="Preta C.M.C.C."/>
            <person name="Silva R."/>
            <person name="de Souza S.S."/>
            <person name="Klein C.C."/>
            <person name="de Almeida L.G.P."/>
            <person name="Cunha O.L."/>
            <person name="Colabardini A.C."/>
            <person name="Lima B.A."/>
            <person name="Machado C.R."/>
            <person name="Soares C.M.A."/>
            <person name="de Menezes C.B.A."/>
            <person name="Bartolomeu D.C."/>
            <person name="Grisard E.C."/>
            <person name="Fantinatti-Garboggini F."/>
            <person name="Rodrigues-Luiz G.F."/>
            <person name="Wagner G."/>
            <person name="Goldman G.H."/>
            <person name="Fietto J.L.R."/>
            <person name="Ciapina L.P."/>
            <person name="Brocchi M."/>
            <person name="Elias M.C."/>
            <person name="Goldman M.H.S."/>
            <person name="Sagot M.-F."/>
            <person name="Pereira M."/>
            <person name="Stoco P.H."/>
            <person name="Teixeira S.M.R."/>
            <person name="de Mendonca-Neto R.P."/>
            <person name="Maciel T.E.F."/>
            <person name="Mendes T.A.O."/>
            <person name="Urmenyi T.P."/>
            <person name="Teixeira M.M.G."/>
            <person name="de Camargo E.F.P."/>
            <person name="de Sousa W."/>
            <person name="Schenkman S."/>
            <person name="de Vasconcelos A.T.R."/>
        </authorList>
    </citation>
    <scope>NUCLEOTIDE SEQUENCE</scope>
</reference>
<dbReference type="Gene3D" id="1.10.287.1150">
    <property type="entry name" value="TPP helical domain"/>
    <property type="match status" value="1"/>
</dbReference>
<evidence type="ECO:0000256" key="6">
    <source>
        <dbReference type="ARBA" id="ARBA00040267"/>
    </source>
</evidence>
<evidence type="ECO:0000259" key="10">
    <source>
        <dbReference type="Pfam" id="PF16078"/>
    </source>
</evidence>
<dbReference type="GO" id="GO:0045252">
    <property type="term" value="C:oxoglutarate dehydrogenase complex"/>
    <property type="evidence" value="ECO:0007669"/>
    <property type="project" value="TreeGrafter"/>
</dbReference>
<keyword evidence="3" id="KW-0560">Oxidoreductase</keyword>
<dbReference type="InterPro" id="IPR011603">
    <property type="entry name" value="2oxoglutarate_DH_E1"/>
</dbReference>
<comment type="caution">
    <text evidence="12">The sequence shown here is derived from an EMBL/GenBank/DDBJ whole genome shotgun (WGS) entry which is preliminary data.</text>
</comment>
<feature type="compositionally biased region" description="Basic and acidic residues" evidence="8">
    <location>
        <begin position="574"/>
        <end position="590"/>
    </location>
</feature>
<dbReference type="InterPro" id="IPR029061">
    <property type="entry name" value="THDP-binding"/>
</dbReference>
<evidence type="ECO:0000256" key="8">
    <source>
        <dbReference type="SAM" id="MobiDB-lite"/>
    </source>
</evidence>
<comment type="similarity">
    <text evidence="2">Belongs to the alpha-ketoglutarate dehydrogenase family.</text>
</comment>
<keyword evidence="4" id="KW-0786">Thiamine pyrophosphate</keyword>
<gene>
    <name evidence="12" type="ORF">STCU_03672</name>
    <name evidence="11" type="ORF">STCU_09117</name>
</gene>
<feature type="region of interest" description="Disordered" evidence="8">
    <location>
        <begin position="565"/>
        <end position="634"/>
    </location>
</feature>
<dbReference type="OrthoDB" id="413077at2759"/>
<dbReference type="Gene3D" id="3.40.50.970">
    <property type="match status" value="1"/>
</dbReference>
<dbReference type="InterPro" id="IPR001017">
    <property type="entry name" value="DH_E1"/>
</dbReference>
<evidence type="ECO:0000256" key="1">
    <source>
        <dbReference type="ARBA" id="ARBA00001964"/>
    </source>
</evidence>
<dbReference type="GO" id="GO:0006099">
    <property type="term" value="P:tricarboxylic acid cycle"/>
    <property type="evidence" value="ECO:0007669"/>
    <property type="project" value="TreeGrafter"/>
</dbReference>
<evidence type="ECO:0000313" key="13">
    <source>
        <dbReference type="Proteomes" id="UP000015354"/>
    </source>
</evidence>
<comment type="cofactor">
    <cofactor evidence="1">
        <name>thiamine diphosphate</name>
        <dbReference type="ChEBI" id="CHEBI:58937"/>
    </cofactor>
</comment>
<sequence length="707" mass="79331">MMRRMLSGAVFAQHGIRAYTDAKTIRKPNPYDQILQSSNQEYVEHLLAKYEEDRALVDPSWIPIFDAMRSRDFDQPIVLTFSRPYDPKSISEKQRLDNMRLAWMIREYEESGHYFADTNPLKGILEPDHSIDSNLLDPLTFGFSPDDLKQVFNVTFGANHEATFVSGGTAMTLEQIIDKMHRMYCGPIGFEFMSSGFFDVRNWFRQEILYSLQPLSIPNKKLIYNDVVKACGLEKFLQIKYATQQRFGLDGGEATIPALNAILMEAASSGMDSAIIGMAHRGRLNTLANVCHMSIHSILNEFEGNVPEHLRDLNGDVKYHIGINHGLKLPDGQHINIEMIPNPSHLEAVNPLVLGKVRARQAMRNDVECTSVLPLLIHGDASFTGQGSCYETMGFCELENFHCGGTVHVVINNQIGFTTSPDQGRATRYCTDLAKVNNAPVMHVNGHNVEACVKAARIAARFRQQFHRDIILDIVCYRRNGHNEQDLPDFTQPQMYDYIRKLPPLVDIYSKQLIEEGVILADERATKEKEWEGNHAPRVRPPQQCPRLREGGACVRPRVGEHVRGARRAQVGEAKARRAQAEADRDRCERPGAAAGRHAHHVHPEGDAGGAPRRAAHVRGAPEGHRERRRRGVVPGGAARLRHALAAGRPHPPHRRGRGAWHLHAAPRRHHGPEDEPQVLPRADPLALAGAHHHLEQLAVGARLLRV</sequence>
<dbReference type="Pfam" id="PF16078">
    <property type="entry name" value="2-oxogl_dehyd_N"/>
    <property type="match status" value="1"/>
</dbReference>
<dbReference type="SUPFAM" id="SSF52518">
    <property type="entry name" value="Thiamin diphosphate-binding fold (THDP-binding)"/>
    <property type="match status" value="1"/>
</dbReference>
<evidence type="ECO:0000256" key="7">
    <source>
        <dbReference type="ARBA" id="ARBA00042984"/>
    </source>
</evidence>
<feature type="domain" description="Dehydrogenase E1 component" evidence="9">
    <location>
        <begin position="233"/>
        <end position="531"/>
    </location>
</feature>
<feature type="domain" description="2-oxoglutarate dehydrogenase E1 component N-terminal" evidence="10">
    <location>
        <begin position="33"/>
        <end position="70"/>
    </location>
</feature>
<evidence type="ECO:0000259" key="9">
    <source>
        <dbReference type="Pfam" id="PF00676"/>
    </source>
</evidence>
<organism evidence="12 13">
    <name type="scientific">Strigomonas culicis</name>
    <dbReference type="NCBI Taxonomy" id="28005"/>
    <lineage>
        <taxon>Eukaryota</taxon>
        <taxon>Discoba</taxon>
        <taxon>Euglenozoa</taxon>
        <taxon>Kinetoplastea</taxon>
        <taxon>Metakinetoplastina</taxon>
        <taxon>Trypanosomatida</taxon>
        <taxon>Trypanosomatidae</taxon>
        <taxon>Strigomonadinae</taxon>
        <taxon>Strigomonas</taxon>
    </lineage>
</organism>
<dbReference type="CDD" id="cd02016">
    <property type="entry name" value="TPP_E1_OGDC_like"/>
    <property type="match status" value="1"/>
</dbReference>
<dbReference type="GO" id="GO:0004591">
    <property type="term" value="F:oxoglutarate dehydrogenase (succinyl-transferring) activity"/>
    <property type="evidence" value="ECO:0007669"/>
    <property type="project" value="TreeGrafter"/>
</dbReference>
<evidence type="ECO:0000256" key="4">
    <source>
        <dbReference type="ARBA" id="ARBA00023052"/>
    </source>
</evidence>
<proteinExistence type="inferred from homology"/>
<name>S9VV21_9TRYP</name>
<dbReference type="Pfam" id="PF00676">
    <property type="entry name" value="E1_dh"/>
    <property type="match status" value="1"/>
</dbReference>
<comment type="function">
    <text evidence="5">The 2-oxoglutarate dehydrogenase complex catalyzes the overall conversion of 2-oxoglutarate to succinyl-CoA and CO(2). It contains multiple copies of three enzymatic components: 2-oxoglutarate dehydrogenase (E1), dihydrolipoamide succinyltransferase (E2) and lipoamide dehydrogenase (E3).</text>
</comment>
<evidence type="ECO:0000313" key="11">
    <source>
        <dbReference type="EMBL" id="EPY20190.1"/>
    </source>
</evidence>
<protein>
    <recommendedName>
        <fullName evidence="6">2-oxoglutarate dehydrogenase, mitochondrial</fullName>
    </recommendedName>
    <alternativeName>
        <fullName evidence="7">2-oxoglutarate dehydrogenase complex component E1</fullName>
    </alternativeName>
</protein>
<feature type="region of interest" description="Disordered" evidence="8">
    <location>
        <begin position="530"/>
        <end position="550"/>
    </location>
</feature>
<evidence type="ECO:0000256" key="2">
    <source>
        <dbReference type="ARBA" id="ARBA00006936"/>
    </source>
</evidence>
<dbReference type="GO" id="GO:0005739">
    <property type="term" value="C:mitochondrion"/>
    <property type="evidence" value="ECO:0007669"/>
    <property type="project" value="TreeGrafter"/>
</dbReference>
<dbReference type="AlphaFoldDB" id="S9VV21"/>
<accession>S9VV21</accession>
<dbReference type="PANTHER" id="PTHR23152:SF4">
    <property type="entry name" value="2-OXOADIPATE DEHYDROGENASE COMPLEX COMPONENT E1"/>
    <property type="match status" value="1"/>
</dbReference>
<dbReference type="EMBL" id="ATMH01009117">
    <property type="protein sequence ID" value="EPY20190.1"/>
    <property type="molecule type" value="Genomic_DNA"/>
</dbReference>
<evidence type="ECO:0000313" key="12">
    <source>
        <dbReference type="EMBL" id="EPY31031.1"/>
    </source>
</evidence>
<dbReference type="PANTHER" id="PTHR23152">
    <property type="entry name" value="2-OXOGLUTARATE DEHYDROGENASE"/>
    <property type="match status" value="1"/>
</dbReference>
<dbReference type="InterPro" id="IPR032106">
    <property type="entry name" value="2-oxogl_dehyd_N"/>
</dbReference>
<reference evidence="12 13" key="1">
    <citation type="journal article" date="2013" name="PLoS ONE">
        <title>Predicting the Proteins of Angomonas deanei, Strigomonas culicis and Their Respective Endosymbionts Reveals New Aspects of the Trypanosomatidae Family.</title>
        <authorList>
            <person name="Motta M.C."/>
            <person name="Martins A.C."/>
            <person name="de Souza S.S."/>
            <person name="Catta-Preta C.M."/>
            <person name="Silva R."/>
            <person name="Klein C.C."/>
            <person name="de Almeida L.G."/>
            <person name="de Lima Cunha O."/>
            <person name="Ciapina L.P."/>
            <person name="Brocchi M."/>
            <person name="Colabardini A.C."/>
            <person name="de Araujo Lima B."/>
            <person name="Machado C.R."/>
            <person name="de Almeida Soares C.M."/>
            <person name="Probst C.M."/>
            <person name="de Menezes C.B."/>
            <person name="Thompson C.E."/>
            <person name="Bartholomeu D.C."/>
            <person name="Gradia D.F."/>
            <person name="Pavoni D.P."/>
            <person name="Grisard E.C."/>
            <person name="Fantinatti-Garboggini F."/>
            <person name="Marchini F.K."/>
            <person name="Rodrigues-Luiz G.F."/>
            <person name="Wagner G."/>
            <person name="Goldman G.H."/>
            <person name="Fietto J.L."/>
            <person name="Elias M.C."/>
            <person name="Goldman M.H."/>
            <person name="Sagot M.F."/>
            <person name="Pereira M."/>
            <person name="Stoco P.H."/>
            <person name="de Mendonca-Neto R.P."/>
            <person name="Teixeira S.M."/>
            <person name="Maciel T.E."/>
            <person name="de Oliveira Mendes T.A."/>
            <person name="Urmenyi T.P."/>
            <person name="de Souza W."/>
            <person name="Schenkman S."/>
            <person name="de Vasconcelos A.T."/>
        </authorList>
    </citation>
    <scope>NUCLEOTIDE SEQUENCE [LARGE SCALE GENOMIC DNA]</scope>
</reference>
<evidence type="ECO:0000256" key="3">
    <source>
        <dbReference type="ARBA" id="ARBA00023002"/>
    </source>
</evidence>
<keyword evidence="13" id="KW-1185">Reference proteome</keyword>
<dbReference type="Proteomes" id="UP000015354">
    <property type="component" value="Unassembled WGS sequence"/>
</dbReference>
<evidence type="ECO:0000256" key="5">
    <source>
        <dbReference type="ARBA" id="ARBA00037426"/>
    </source>
</evidence>
<dbReference type="GO" id="GO:0030976">
    <property type="term" value="F:thiamine pyrophosphate binding"/>
    <property type="evidence" value="ECO:0007669"/>
    <property type="project" value="InterPro"/>
</dbReference>
<dbReference type="EMBL" id="ATMH01003672">
    <property type="protein sequence ID" value="EPY31031.1"/>
    <property type="molecule type" value="Genomic_DNA"/>
</dbReference>